<dbReference type="InterPro" id="IPR010982">
    <property type="entry name" value="Lambda_DNA-bd_dom_sf"/>
</dbReference>
<dbReference type="PANTHER" id="PTHR46797:SF1">
    <property type="entry name" value="METHYLPHOSPHONATE SYNTHASE"/>
    <property type="match status" value="1"/>
</dbReference>
<dbReference type="InterPro" id="IPR000943">
    <property type="entry name" value="RNA_pol_sigma70"/>
</dbReference>
<evidence type="ECO:0000313" key="3">
    <source>
        <dbReference type="EMBL" id="CAH2031681.1"/>
    </source>
</evidence>
<dbReference type="InterPro" id="IPR001387">
    <property type="entry name" value="Cro/C1-type_HTH"/>
</dbReference>
<sequence>MLFEIGNHIRQARKQRRLTQADLAHALGMSRTTIGQIENGSVQEIGVRKLIRLLEYLGLELRVTTAQPPPTLENLRGEPESWR</sequence>
<feature type="domain" description="HTH cro/C1-type" evidence="2">
    <location>
        <begin position="9"/>
        <end position="66"/>
    </location>
</feature>
<accession>A0ABN8HFW7</accession>
<protein>
    <submittedName>
        <fullName evidence="3">Transcriptional regulator</fullName>
    </submittedName>
</protein>
<dbReference type="SMART" id="SM00530">
    <property type="entry name" value="HTH_XRE"/>
    <property type="match status" value="1"/>
</dbReference>
<reference evidence="3 4" key="1">
    <citation type="submission" date="2022-03" db="EMBL/GenBank/DDBJ databases">
        <authorList>
            <person name="Koch H."/>
        </authorList>
    </citation>
    <scope>NUCLEOTIDE SEQUENCE [LARGE SCALE GENOMIC DNA]</scope>
    <source>
        <strain evidence="3 4">G1</strain>
    </source>
</reference>
<name>A0ABN8HFW7_9BACT</name>
<dbReference type="SUPFAM" id="SSF47413">
    <property type="entry name" value="lambda repressor-like DNA-binding domains"/>
    <property type="match status" value="1"/>
</dbReference>
<dbReference type="PROSITE" id="PS00716">
    <property type="entry name" value="SIGMA70_2"/>
    <property type="match status" value="1"/>
</dbReference>
<dbReference type="PANTHER" id="PTHR46797">
    <property type="entry name" value="HTH-TYPE TRANSCRIPTIONAL REGULATOR"/>
    <property type="match status" value="1"/>
</dbReference>
<dbReference type="CDD" id="cd00093">
    <property type="entry name" value="HTH_XRE"/>
    <property type="match status" value="1"/>
</dbReference>
<proteinExistence type="predicted"/>
<dbReference type="InterPro" id="IPR050807">
    <property type="entry name" value="TransReg_Diox_bact_type"/>
</dbReference>
<dbReference type="PROSITE" id="PS50943">
    <property type="entry name" value="HTH_CROC1"/>
    <property type="match status" value="1"/>
</dbReference>
<evidence type="ECO:0000313" key="4">
    <source>
        <dbReference type="Proteomes" id="UP001295463"/>
    </source>
</evidence>
<evidence type="ECO:0000256" key="1">
    <source>
        <dbReference type="ARBA" id="ARBA00023125"/>
    </source>
</evidence>
<dbReference type="RefSeq" id="WP_305732488.1">
    <property type="nucleotide sequence ID" value="NZ_OW150024.1"/>
</dbReference>
<evidence type="ECO:0000259" key="2">
    <source>
        <dbReference type="PROSITE" id="PS50943"/>
    </source>
</evidence>
<keyword evidence="1" id="KW-0238">DNA-binding</keyword>
<gene>
    <name evidence="3" type="ORF">GEAMG1_1849</name>
</gene>
<dbReference type="Pfam" id="PF01381">
    <property type="entry name" value="HTH_3"/>
    <property type="match status" value="1"/>
</dbReference>
<dbReference type="Proteomes" id="UP001295463">
    <property type="component" value="Chromosome"/>
</dbReference>
<keyword evidence="4" id="KW-1185">Reference proteome</keyword>
<dbReference type="EMBL" id="OW150024">
    <property type="protein sequence ID" value="CAH2031681.1"/>
    <property type="molecule type" value="Genomic_DNA"/>
</dbReference>
<organism evidence="3 4">
    <name type="scientific">Trichlorobacter ammonificans</name>
    <dbReference type="NCBI Taxonomy" id="2916410"/>
    <lineage>
        <taxon>Bacteria</taxon>
        <taxon>Pseudomonadati</taxon>
        <taxon>Thermodesulfobacteriota</taxon>
        <taxon>Desulfuromonadia</taxon>
        <taxon>Geobacterales</taxon>
        <taxon>Geobacteraceae</taxon>
        <taxon>Trichlorobacter</taxon>
    </lineage>
</organism>
<dbReference type="Gene3D" id="1.10.260.40">
    <property type="entry name" value="lambda repressor-like DNA-binding domains"/>
    <property type="match status" value="1"/>
</dbReference>